<evidence type="ECO:0000313" key="2">
    <source>
        <dbReference type="Proteomes" id="UP000249061"/>
    </source>
</evidence>
<gene>
    <name evidence="1" type="ORF">DI536_11175</name>
</gene>
<proteinExistence type="predicted"/>
<protein>
    <submittedName>
        <fullName evidence="1">Uncharacterized protein</fullName>
    </submittedName>
</protein>
<accession>A0A2W5TM64</accession>
<dbReference type="AlphaFoldDB" id="A0A2W5TM64"/>
<name>A0A2W5TM64_9BACT</name>
<dbReference type="EMBL" id="QFQP01000008">
    <property type="protein sequence ID" value="PZR13886.1"/>
    <property type="molecule type" value="Genomic_DNA"/>
</dbReference>
<evidence type="ECO:0000313" key="1">
    <source>
        <dbReference type="EMBL" id="PZR13886.1"/>
    </source>
</evidence>
<comment type="caution">
    <text evidence="1">The sequence shown here is derived from an EMBL/GenBank/DDBJ whole genome shotgun (WGS) entry which is preliminary data.</text>
</comment>
<sequence length="250" mass="27794">MAGRCVRSNVGRLANDDAKTRLTNKAVKKKSVAELETRLVKAVKKRADFDVFRDVQRVSVLKCGGLRNSAGEKNQGWVLDDVMLDEPAVWLSLRGETVGSAMARLFQAGMSGEFEVLSARGVEGVMRMNAAMVVNPLHPAGTAELRGPRGDLVAHLEATPSDVRALGPQARPLFQWKQRGDAVVLQHQYRVLATIASHHRGGHEVSFEAHATPEQKFVVCCATAFFSHWSQEGERVAEQMDRRFRRRFDF</sequence>
<reference evidence="1 2" key="1">
    <citation type="submission" date="2017-08" db="EMBL/GenBank/DDBJ databases">
        <title>Infants hospitalized years apart are colonized by the same room-sourced microbial strains.</title>
        <authorList>
            <person name="Brooks B."/>
            <person name="Olm M.R."/>
            <person name="Firek B.A."/>
            <person name="Baker R."/>
            <person name="Thomas B.C."/>
            <person name="Morowitz M.J."/>
            <person name="Banfield J.F."/>
        </authorList>
    </citation>
    <scope>NUCLEOTIDE SEQUENCE [LARGE SCALE GENOMIC DNA]</scope>
    <source>
        <strain evidence="1">S2_003_000_R2_14</strain>
    </source>
</reference>
<dbReference type="Proteomes" id="UP000249061">
    <property type="component" value="Unassembled WGS sequence"/>
</dbReference>
<organism evidence="1 2">
    <name type="scientific">Archangium gephyra</name>
    <dbReference type="NCBI Taxonomy" id="48"/>
    <lineage>
        <taxon>Bacteria</taxon>
        <taxon>Pseudomonadati</taxon>
        <taxon>Myxococcota</taxon>
        <taxon>Myxococcia</taxon>
        <taxon>Myxococcales</taxon>
        <taxon>Cystobacterineae</taxon>
        <taxon>Archangiaceae</taxon>
        <taxon>Archangium</taxon>
    </lineage>
</organism>